<proteinExistence type="predicted"/>
<gene>
    <name evidence="1" type="ORF">PV08_02785</name>
</gene>
<sequence>MSTSRKESITLADMPPEILSPICEFLLPDRSLDRPRRVVHQDYTVIDGLKWTESLPYGVYCRMDMPPSSCVGPTNLGPESIVVRSAPQHAPGFDEILISRPVQQPDIFNDLANFARTCKWVANAACGIRRTHRYLLTIAHNEIAFEGVRCAEPDCAYMHRETKRWVMVDDSDRNERLVSEIPKAQLPRNVAFRHLTSMFSKIKHLAIIIDLDLSGIYHLSYRRHKFDIDAETKRLSKAQLYCDRIGDWLGANTARLLDCPSVEIVAKVSLAKIVNARAASGQTSSHSPEHLLPSYIGGLFFSEHNNTKTMAEFLALHARNTLKNLIVSLVPFRKVLNMKVVIDGSHKSNNWNGTGTAVSMSGRSILIEFGGFEVFCGTLQRELLGENTLKAENVVDNEAKLCEMGLPVLIGPRPNE</sequence>
<keyword evidence="2" id="KW-1185">Reference proteome</keyword>
<protein>
    <recommendedName>
        <fullName evidence="3">F-box domain-containing protein</fullName>
    </recommendedName>
</protein>
<reference evidence="1 2" key="1">
    <citation type="submission" date="2015-01" db="EMBL/GenBank/DDBJ databases">
        <title>The Genome Sequence of Exophiala spinifera CBS89968.</title>
        <authorList>
            <consortium name="The Broad Institute Genomics Platform"/>
            <person name="Cuomo C."/>
            <person name="de Hoog S."/>
            <person name="Gorbushina A."/>
            <person name="Stielow B."/>
            <person name="Teixiera M."/>
            <person name="Abouelleil A."/>
            <person name="Chapman S.B."/>
            <person name="Priest M."/>
            <person name="Young S.K."/>
            <person name="Wortman J."/>
            <person name="Nusbaum C."/>
            <person name="Birren B."/>
        </authorList>
    </citation>
    <scope>NUCLEOTIDE SEQUENCE [LARGE SCALE GENOMIC DNA]</scope>
    <source>
        <strain evidence="1 2">CBS 89968</strain>
    </source>
</reference>
<name>A0A0D2A0K7_9EURO</name>
<evidence type="ECO:0000313" key="2">
    <source>
        <dbReference type="Proteomes" id="UP000053328"/>
    </source>
</evidence>
<dbReference type="RefSeq" id="XP_016238713.1">
    <property type="nucleotide sequence ID" value="XM_016377143.1"/>
</dbReference>
<dbReference type="GeneID" id="27329868"/>
<dbReference type="AlphaFoldDB" id="A0A0D2A0K7"/>
<organism evidence="1 2">
    <name type="scientific">Exophiala spinifera</name>
    <dbReference type="NCBI Taxonomy" id="91928"/>
    <lineage>
        <taxon>Eukaryota</taxon>
        <taxon>Fungi</taxon>
        <taxon>Dikarya</taxon>
        <taxon>Ascomycota</taxon>
        <taxon>Pezizomycotina</taxon>
        <taxon>Eurotiomycetes</taxon>
        <taxon>Chaetothyriomycetidae</taxon>
        <taxon>Chaetothyriales</taxon>
        <taxon>Herpotrichiellaceae</taxon>
        <taxon>Exophiala</taxon>
    </lineage>
</organism>
<accession>A0A0D2A0K7</accession>
<evidence type="ECO:0008006" key="3">
    <source>
        <dbReference type="Google" id="ProtNLM"/>
    </source>
</evidence>
<dbReference type="Proteomes" id="UP000053328">
    <property type="component" value="Unassembled WGS sequence"/>
</dbReference>
<dbReference type="VEuPathDB" id="FungiDB:PV08_02785"/>
<dbReference type="OrthoDB" id="4118218at2759"/>
<dbReference type="EMBL" id="KN847493">
    <property type="protein sequence ID" value="KIW18497.1"/>
    <property type="molecule type" value="Genomic_DNA"/>
</dbReference>
<evidence type="ECO:0000313" key="1">
    <source>
        <dbReference type="EMBL" id="KIW18497.1"/>
    </source>
</evidence>
<dbReference type="HOGENOM" id="CLU_548634_0_0_1"/>